<dbReference type="EMBL" id="JABCKV010000060">
    <property type="protein sequence ID" value="KAG5644742.1"/>
    <property type="molecule type" value="Genomic_DNA"/>
</dbReference>
<protein>
    <recommendedName>
        <fullName evidence="8">Maintenance of mitochondrial morphology protein 1</fullName>
    </recommendedName>
</protein>
<feature type="topological domain" description="Lumenal" evidence="8">
    <location>
        <begin position="1"/>
        <end position="16"/>
    </location>
</feature>
<evidence type="ECO:0000259" key="10">
    <source>
        <dbReference type="PROSITE" id="PS51847"/>
    </source>
</evidence>
<evidence type="ECO:0000313" key="11">
    <source>
        <dbReference type="EMBL" id="KAG5644742.1"/>
    </source>
</evidence>
<dbReference type="GO" id="GO:0008289">
    <property type="term" value="F:lipid binding"/>
    <property type="evidence" value="ECO:0007669"/>
    <property type="project" value="UniProtKB-KW"/>
</dbReference>
<dbReference type="CDD" id="cd21671">
    <property type="entry name" value="SMP_Mmm1"/>
    <property type="match status" value="1"/>
</dbReference>
<dbReference type="Proteomes" id="UP000775547">
    <property type="component" value="Unassembled WGS sequence"/>
</dbReference>
<evidence type="ECO:0000256" key="6">
    <source>
        <dbReference type="ARBA" id="ARBA00023121"/>
    </source>
</evidence>
<dbReference type="GO" id="GO:0015914">
    <property type="term" value="P:phospholipid transport"/>
    <property type="evidence" value="ECO:0007669"/>
    <property type="project" value="TreeGrafter"/>
</dbReference>
<feature type="domain" description="SMP-LTD" evidence="10">
    <location>
        <begin position="77"/>
        <end position="292"/>
    </location>
</feature>
<evidence type="ECO:0000256" key="4">
    <source>
        <dbReference type="ARBA" id="ARBA00022989"/>
    </source>
</evidence>
<reference evidence="11" key="1">
    <citation type="submission" date="2020-07" db="EMBL/GenBank/DDBJ databases">
        <authorList>
            <person name="Nieuwenhuis M."/>
            <person name="Van De Peppel L.J.J."/>
        </authorList>
    </citation>
    <scope>NUCLEOTIDE SEQUENCE</scope>
    <source>
        <strain evidence="11">AP01</strain>
        <tissue evidence="11">Mycelium</tissue>
    </source>
</reference>
<evidence type="ECO:0000256" key="9">
    <source>
        <dbReference type="SAM" id="Phobius"/>
    </source>
</evidence>
<evidence type="ECO:0000313" key="12">
    <source>
        <dbReference type="Proteomes" id="UP000775547"/>
    </source>
</evidence>
<accession>A0A9P7GCZ0</accession>
<organism evidence="11 12">
    <name type="scientific">Asterophora parasitica</name>
    <dbReference type="NCBI Taxonomy" id="117018"/>
    <lineage>
        <taxon>Eukaryota</taxon>
        <taxon>Fungi</taxon>
        <taxon>Dikarya</taxon>
        <taxon>Basidiomycota</taxon>
        <taxon>Agaricomycotina</taxon>
        <taxon>Agaricomycetes</taxon>
        <taxon>Agaricomycetidae</taxon>
        <taxon>Agaricales</taxon>
        <taxon>Tricholomatineae</taxon>
        <taxon>Lyophyllaceae</taxon>
        <taxon>Asterophora</taxon>
    </lineage>
</organism>
<dbReference type="OrthoDB" id="5599157at2759"/>
<comment type="function">
    <text evidence="8">Component of the ERMES/MDM complex, which serves as a molecular tether to connect the endoplasmic reticulum (ER) and mitochondria. Components of this complex are involved in the control of mitochondrial shape and protein biogenesis, and function in nonvesicular lipid trafficking between the ER and mitochondria. The MDM12-MMM1 subcomplex functions in the major beta-barrel assembly pathway that is responsible for biogenesis of all outer membrane beta-barrel proteins, and acts in a late step after the SAM complex. The MDM10-MDM12-MMM1 subcomplex further acts in the TOM40-specific pathway after the action of the MDM12-MMM1 complex. Essential for establishing and maintaining the structure of mitochondria and maintenance of mtDNA nucleoids.</text>
</comment>
<keyword evidence="5" id="KW-0445">Lipid transport</keyword>
<keyword evidence="6" id="KW-0446">Lipid-binding</keyword>
<evidence type="ECO:0000256" key="7">
    <source>
        <dbReference type="ARBA" id="ARBA00023136"/>
    </source>
</evidence>
<evidence type="ECO:0000256" key="2">
    <source>
        <dbReference type="ARBA" id="ARBA00022692"/>
    </source>
</evidence>
<comment type="subcellular location">
    <subcellularLocation>
        <location evidence="8">Endoplasmic reticulum membrane</location>
        <topology evidence="8">Single-pass type I membrane protein</topology>
    </subcellularLocation>
    <text evidence="8">The ERMES/MDM complex localizes to a few discrete foci (around 10 per single cell), that represent mitochondria-endoplasmic reticulum junctions. These foci are often found next to mtDNA nucleoids.</text>
</comment>
<evidence type="ECO:0000256" key="1">
    <source>
        <dbReference type="ARBA" id="ARBA00022448"/>
    </source>
</evidence>
<comment type="caution">
    <text evidence="11">The sequence shown here is derived from an EMBL/GenBank/DDBJ whole genome shotgun (WGS) entry which is preliminary data.</text>
</comment>
<keyword evidence="1" id="KW-0813">Transport</keyword>
<comment type="similarity">
    <text evidence="8">Belongs to the MMM1 family.</text>
</comment>
<keyword evidence="12" id="KW-1185">Reference proteome</keyword>
<dbReference type="InterPro" id="IPR019411">
    <property type="entry name" value="MMM1_dom"/>
</dbReference>
<keyword evidence="7 8" id="KW-0472">Membrane</keyword>
<dbReference type="Pfam" id="PF10296">
    <property type="entry name" value="MMM1"/>
    <property type="match status" value="2"/>
</dbReference>
<sequence length="306" mass="34359">MGTNYIFSLEPTFTQGLVLGQLSVIVLLGLILKYIFLDSTHNPFETSSYQARADNNFTLRAQKSGIHEDQKELRDDHHESADWFNTLLRQASQLHRLSNVVNVYRSKLRDDLVGPEGDEIARQRIENYANRIRPTGFIDHIKIHSVDLGASAPRLYNARLNPQGLSKSLTDIDFDTTYTDSISISLSTSYLFNYPMSSFARLPVSLTISLSQFKSSINITPPSPNSPAPVLTFSISPEFTLDLTTTSLMGSRAKLANVPKLHELIQHQVRRILAARGTWKVVLPGLASVSEARKQVKKELKEEQFS</sequence>
<keyword evidence="2 8" id="KW-0812">Transmembrane</keyword>
<evidence type="ECO:0000256" key="8">
    <source>
        <dbReference type="HAMAP-Rule" id="MF_03103"/>
    </source>
</evidence>
<dbReference type="GO" id="GO:0005789">
    <property type="term" value="C:endoplasmic reticulum membrane"/>
    <property type="evidence" value="ECO:0007669"/>
    <property type="project" value="UniProtKB-SubCell"/>
</dbReference>
<feature type="topological domain" description="Cytoplasmic" evidence="8">
    <location>
        <begin position="38"/>
        <end position="306"/>
    </location>
</feature>
<dbReference type="InterPro" id="IPR027537">
    <property type="entry name" value="Mmm1"/>
</dbReference>
<keyword evidence="3 8" id="KW-0256">Endoplasmic reticulum</keyword>
<proteinExistence type="inferred from homology"/>
<dbReference type="GO" id="GO:0045040">
    <property type="term" value="P:protein insertion into mitochondrial outer membrane"/>
    <property type="evidence" value="ECO:0007669"/>
    <property type="project" value="UniProtKB-UniRule"/>
</dbReference>
<reference evidence="11" key="2">
    <citation type="submission" date="2021-10" db="EMBL/GenBank/DDBJ databases">
        <title>Phylogenomics reveals ancestral predisposition of the termite-cultivated fungus Termitomyces towards a domesticated lifestyle.</title>
        <authorList>
            <person name="Auxier B."/>
            <person name="Grum-Grzhimaylo A."/>
            <person name="Cardenas M.E."/>
            <person name="Lodge J.D."/>
            <person name="Laessoe T."/>
            <person name="Pedersen O."/>
            <person name="Smith M.E."/>
            <person name="Kuyper T.W."/>
            <person name="Franco-Molano E.A."/>
            <person name="Baroni T.J."/>
            <person name="Aanen D.K."/>
        </authorList>
    </citation>
    <scope>NUCLEOTIDE SEQUENCE</scope>
    <source>
        <strain evidence="11">AP01</strain>
        <tissue evidence="11">Mycelium</tissue>
    </source>
</reference>
<dbReference type="PROSITE" id="PS51847">
    <property type="entry name" value="SMP"/>
    <property type="match status" value="1"/>
</dbReference>
<dbReference type="PANTHER" id="PTHR13466:SF0">
    <property type="entry name" value="SMP-LTD DOMAIN-CONTAINING PROTEIN"/>
    <property type="match status" value="1"/>
</dbReference>
<dbReference type="InterPro" id="IPR031468">
    <property type="entry name" value="SMP_LBD"/>
</dbReference>
<keyword evidence="4 8" id="KW-1133">Transmembrane helix</keyword>
<dbReference type="AlphaFoldDB" id="A0A9P7GCZ0"/>
<gene>
    <name evidence="8 11" type="primary">MMM1</name>
    <name evidence="11" type="ORF">DXG03_007871</name>
</gene>
<dbReference type="HAMAP" id="MF_03103">
    <property type="entry name" value="Mmm1"/>
    <property type="match status" value="1"/>
</dbReference>
<evidence type="ECO:0000256" key="3">
    <source>
        <dbReference type="ARBA" id="ARBA00022824"/>
    </source>
</evidence>
<dbReference type="PANTHER" id="PTHR13466">
    <property type="entry name" value="TEX2 PROTEIN-RELATED"/>
    <property type="match status" value="1"/>
</dbReference>
<evidence type="ECO:0000256" key="5">
    <source>
        <dbReference type="ARBA" id="ARBA00023055"/>
    </source>
</evidence>
<dbReference type="GO" id="GO:0032865">
    <property type="term" value="C:ERMES complex"/>
    <property type="evidence" value="ECO:0007669"/>
    <property type="project" value="UniProtKB-UniRule"/>
</dbReference>
<dbReference type="GO" id="GO:1990456">
    <property type="term" value="P:mitochondrion-endoplasmic reticulum membrane tethering"/>
    <property type="evidence" value="ECO:0007669"/>
    <property type="project" value="TreeGrafter"/>
</dbReference>
<comment type="subunit">
    <text evidence="8">Homodimer. Component of the ER-mitochondria encounter structure (ERMES) or MDM complex, composed of MMM1, MDM10, MDM12 and MDM34. A MMM1 homodimer associates with one molecule of MDM12 on each side in a pairwise head-to-tail manner, and the SMP-LTD domains of MMM1 and MDM12 generate a continuous hydrophobic tunnel for phospholipid trafficking.</text>
</comment>
<name>A0A9P7GCZ0_9AGAR</name>
<feature type="transmembrane region" description="Helical" evidence="9">
    <location>
        <begin position="12"/>
        <end position="32"/>
    </location>
</feature>